<sequence length="310" mass="32874">MVMISASGMWDMEPVLGRRGNLVQFGANADKTLTKGFGFFAFFSAMLRFRILVAALICTLAGAQAVQAQTKTTAKKTTTKKTTAKAPVKTTTKTTTKVTTPAVVTPPAPLTVAEANTGLKEALTQSVTRAVDIAGSAEGFNANEDIRITFPAEAELVATTLRGLRMGALVDKFEVVLNRSAEAAAAQAKPIFLGAVQNLSFADAMALVTTREPDAATLYLHQNTEAQLLTALKPIVQQSLEQTGATKLYAEMIARYNKIPLVTPVNADLTAYATQKTSDGIFSLMAAEEGRIRLNAAARGSAALKRAFGK</sequence>
<evidence type="ECO:0000313" key="2">
    <source>
        <dbReference type="Proteomes" id="UP000298471"/>
    </source>
</evidence>
<dbReference type="EMBL" id="SRMB01000001">
    <property type="protein sequence ID" value="TGE28839.1"/>
    <property type="molecule type" value="Genomic_DNA"/>
</dbReference>
<dbReference type="Pfam" id="PF13852">
    <property type="entry name" value="DUF4197"/>
    <property type="match status" value="1"/>
</dbReference>
<dbReference type="InterPro" id="IPR025245">
    <property type="entry name" value="DUF4197"/>
</dbReference>
<protein>
    <submittedName>
        <fullName evidence="1">DUF4197 domain-containing protein</fullName>
    </submittedName>
</protein>
<keyword evidence="2" id="KW-1185">Reference proteome</keyword>
<comment type="caution">
    <text evidence="1">The sequence shown here is derived from an EMBL/GenBank/DDBJ whole genome shotgun (WGS) entry which is preliminary data.</text>
</comment>
<name>A0A4Z0QHR4_9BACT</name>
<evidence type="ECO:0000313" key="1">
    <source>
        <dbReference type="EMBL" id="TGE28839.1"/>
    </source>
</evidence>
<dbReference type="OrthoDB" id="5292580at2"/>
<accession>A0A4Z0QHR4</accession>
<reference evidence="1 2" key="1">
    <citation type="submission" date="2019-04" db="EMBL/GenBank/DDBJ databases">
        <authorList>
            <person name="Feng G."/>
            <person name="Zhang J."/>
            <person name="Zhu H."/>
        </authorList>
    </citation>
    <scope>NUCLEOTIDE SEQUENCE [LARGE SCALE GENOMIC DNA]</scope>
    <source>
        <strain evidence="1 2">9PBR-1</strain>
    </source>
</reference>
<gene>
    <name evidence="1" type="ORF">E5K02_05090</name>
</gene>
<dbReference type="AlphaFoldDB" id="A0A4Z0QHR4"/>
<proteinExistence type="predicted"/>
<organism evidence="1 2">
    <name type="scientific">Hymenobacter metallicola</name>
    <dbReference type="NCBI Taxonomy" id="2563114"/>
    <lineage>
        <taxon>Bacteria</taxon>
        <taxon>Pseudomonadati</taxon>
        <taxon>Bacteroidota</taxon>
        <taxon>Cytophagia</taxon>
        <taxon>Cytophagales</taxon>
        <taxon>Hymenobacteraceae</taxon>
        <taxon>Hymenobacter</taxon>
    </lineage>
</organism>
<dbReference type="Proteomes" id="UP000298471">
    <property type="component" value="Unassembled WGS sequence"/>
</dbReference>